<sequence length="107" mass="12367">KLLGYIHHLLLICTYMTYLISMTNGYPLRPNYCSDDNYIIEEPNIPINTKPALFVSKRFMEDSTSNDLIKPSESNIILKKKNSEIISALMGLRRAMSNNYGERRVHN</sequence>
<evidence type="ECO:0000313" key="1">
    <source>
        <dbReference type="EMBL" id="KAF0760184.1"/>
    </source>
</evidence>
<name>A0A6G0YRI3_APHCR</name>
<comment type="caution">
    <text evidence="1">The sequence shown here is derived from an EMBL/GenBank/DDBJ whole genome shotgun (WGS) entry which is preliminary data.</text>
</comment>
<dbReference type="AlphaFoldDB" id="A0A6G0YRI3"/>
<dbReference type="EMBL" id="VUJU01002760">
    <property type="protein sequence ID" value="KAF0760184.1"/>
    <property type="molecule type" value="Genomic_DNA"/>
</dbReference>
<proteinExistence type="predicted"/>
<gene>
    <name evidence="1" type="ORF">FWK35_00027995</name>
</gene>
<protein>
    <submittedName>
        <fullName evidence="1">Uncharacterized protein</fullName>
    </submittedName>
</protein>
<dbReference type="OrthoDB" id="6599601at2759"/>
<dbReference type="Proteomes" id="UP000478052">
    <property type="component" value="Unassembled WGS sequence"/>
</dbReference>
<accession>A0A6G0YRI3</accession>
<keyword evidence="2" id="KW-1185">Reference proteome</keyword>
<reference evidence="1 2" key="1">
    <citation type="submission" date="2019-08" db="EMBL/GenBank/DDBJ databases">
        <title>Whole genome of Aphis craccivora.</title>
        <authorList>
            <person name="Voronova N.V."/>
            <person name="Shulinski R.S."/>
            <person name="Bandarenka Y.V."/>
            <person name="Zhorov D.G."/>
            <person name="Warner D."/>
        </authorList>
    </citation>
    <scope>NUCLEOTIDE SEQUENCE [LARGE SCALE GENOMIC DNA]</scope>
    <source>
        <strain evidence="1">180601</strain>
        <tissue evidence="1">Whole Body</tissue>
    </source>
</reference>
<feature type="non-terminal residue" evidence="1">
    <location>
        <position position="1"/>
    </location>
</feature>
<organism evidence="1 2">
    <name type="scientific">Aphis craccivora</name>
    <name type="common">Cowpea aphid</name>
    <dbReference type="NCBI Taxonomy" id="307492"/>
    <lineage>
        <taxon>Eukaryota</taxon>
        <taxon>Metazoa</taxon>
        <taxon>Ecdysozoa</taxon>
        <taxon>Arthropoda</taxon>
        <taxon>Hexapoda</taxon>
        <taxon>Insecta</taxon>
        <taxon>Pterygota</taxon>
        <taxon>Neoptera</taxon>
        <taxon>Paraneoptera</taxon>
        <taxon>Hemiptera</taxon>
        <taxon>Sternorrhyncha</taxon>
        <taxon>Aphidomorpha</taxon>
        <taxon>Aphidoidea</taxon>
        <taxon>Aphididae</taxon>
        <taxon>Aphidini</taxon>
        <taxon>Aphis</taxon>
        <taxon>Aphis</taxon>
    </lineage>
</organism>
<evidence type="ECO:0000313" key="2">
    <source>
        <dbReference type="Proteomes" id="UP000478052"/>
    </source>
</evidence>